<reference evidence="1 2" key="1">
    <citation type="submission" date="2019-08" db="EMBL/GenBank/DDBJ databases">
        <title>Lentzea from Indian Himalayas.</title>
        <authorList>
            <person name="Mandal S."/>
            <person name="Mallick Gupta A."/>
            <person name="Maiti P.K."/>
            <person name="Sarkar J."/>
            <person name="Mandal S."/>
        </authorList>
    </citation>
    <scope>NUCLEOTIDE SEQUENCE [LARGE SCALE GENOMIC DNA]</scope>
    <source>
        <strain evidence="1 2">PSKA42</strain>
    </source>
</reference>
<dbReference type="InterPro" id="IPR044925">
    <property type="entry name" value="His-Me_finger_sf"/>
</dbReference>
<dbReference type="InterPro" id="IPR004211">
    <property type="entry name" value="Endonuclease_7"/>
</dbReference>
<accession>A0ABX1FXX6</accession>
<name>A0ABX1FXX6_9PSEU</name>
<dbReference type="EMBL" id="VSRL01000418">
    <property type="protein sequence ID" value="NKE63765.1"/>
    <property type="molecule type" value="Genomic_DNA"/>
</dbReference>
<protein>
    <recommendedName>
        <fullName evidence="3">Recombination endonuclease VII</fullName>
    </recommendedName>
</protein>
<comment type="caution">
    <text evidence="1">The sequence shown here is derived from an EMBL/GenBank/DDBJ whole genome shotgun (WGS) entry which is preliminary data.</text>
</comment>
<dbReference type="Pfam" id="PF02945">
    <property type="entry name" value="Endonuclease_7"/>
    <property type="match status" value="1"/>
</dbReference>
<sequence>MVRAKVIKALGWACSGCGRRGEFVDHDHFTGMVRGFLCKHCGADRRELRVITTNPRRSTQGTRQVVEVHWPLAQLSEDANSR</sequence>
<organism evidence="1 2">
    <name type="scientific">Lentzea indica</name>
    <dbReference type="NCBI Taxonomy" id="2604800"/>
    <lineage>
        <taxon>Bacteria</taxon>
        <taxon>Bacillati</taxon>
        <taxon>Actinomycetota</taxon>
        <taxon>Actinomycetes</taxon>
        <taxon>Pseudonocardiales</taxon>
        <taxon>Pseudonocardiaceae</taxon>
        <taxon>Lentzea</taxon>
    </lineage>
</organism>
<evidence type="ECO:0000313" key="2">
    <source>
        <dbReference type="Proteomes" id="UP001515943"/>
    </source>
</evidence>
<dbReference type="Gene3D" id="3.40.1800.10">
    <property type="entry name" value="His-Me finger endonucleases"/>
    <property type="match status" value="1"/>
</dbReference>
<dbReference type="Proteomes" id="UP001515943">
    <property type="component" value="Unassembled WGS sequence"/>
</dbReference>
<evidence type="ECO:0000313" key="1">
    <source>
        <dbReference type="EMBL" id="NKE63765.1"/>
    </source>
</evidence>
<evidence type="ECO:0008006" key="3">
    <source>
        <dbReference type="Google" id="ProtNLM"/>
    </source>
</evidence>
<proteinExistence type="predicted"/>
<dbReference type="InterPro" id="IPR038563">
    <property type="entry name" value="Endonuclease_7_sf"/>
</dbReference>
<dbReference type="SUPFAM" id="SSF54060">
    <property type="entry name" value="His-Me finger endonucleases"/>
    <property type="match status" value="1"/>
</dbReference>
<keyword evidence="2" id="KW-1185">Reference proteome</keyword>
<gene>
    <name evidence="1" type="ORF">FXN61_46485</name>
</gene>